<evidence type="ECO:0000256" key="5">
    <source>
        <dbReference type="SAM" id="MobiDB-lite"/>
    </source>
</evidence>
<feature type="compositionally biased region" description="Basic and acidic residues" evidence="5">
    <location>
        <begin position="351"/>
        <end position="361"/>
    </location>
</feature>
<dbReference type="InterPro" id="IPR001279">
    <property type="entry name" value="Metallo-B-lactamas"/>
</dbReference>
<dbReference type="Gene3D" id="3.60.15.10">
    <property type="entry name" value="Ribonuclease Z/Hydroxyacylglutathione hydrolase-like"/>
    <property type="match status" value="1"/>
</dbReference>
<feature type="domain" description="Beta-Casp" evidence="6">
    <location>
        <begin position="303"/>
        <end position="450"/>
    </location>
</feature>
<dbReference type="InterPro" id="IPR036866">
    <property type="entry name" value="RibonucZ/Hydroxyglut_hydro"/>
</dbReference>
<evidence type="ECO:0000256" key="4">
    <source>
        <dbReference type="RuleBase" id="RU365006"/>
    </source>
</evidence>
<feature type="region of interest" description="Disordered" evidence="5">
    <location>
        <begin position="112"/>
        <end position="160"/>
    </location>
</feature>
<feature type="compositionally biased region" description="Acidic residues" evidence="5">
    <location>
        <begin position="523"/>
        <end position="539"/>
    </location>
</feature>
<dbReference type="Pfam" id="PF10996">
    <property type="entry name" value="Beta-Casp"/>
    <property type="match status" value="1"/>
</dbReference>
<comment type="subcellular location">
    <subcellularLocation>
        <location evidence="1 4">Nucleus</location>
    </subcellularLocation>
</comment>
<dbReference type="CDD" id="cd16293">
    <property type="entry name" value="CPSF2-like_MBL-fold"/>
    <property type="match status" value="1"/>
</dbReference>
<gene>
    <name evidence="7" type="ORF">CYLTODRAFT_433892</name>
</gene>
<dbReference type="EMBL" id="KN880432">
    <property type="protein sequence ID" value="KIY74198.1"/>
    <property type="molecule type" value="Genomic_DNA"/>
</dbReference>
<dbReference type="PANTHER" id="PTHR45922">
    <property type="entry name" value="CLEAVAGE AND POLYADENYLATION SPECIFICITY FACTOR SUBUNIT 2"/>
    <property type="match status" value="1"/>
</dbReference>
<feature type="region of interest" description="Disordered" evidence="5">
    <location>
        <begin position="498"/>
        <end position="557"/>
    </location>
</feature>
<dbReference type="InterPro" id="IPR035639">
    <property type="entry name" value="CPSF2_MBL"/>
</dbReference>
<dbReference type="InterPro" id="IPR027075">
    <property type="entry name" value="CPSF2"/>
</dbReference>
<proteinExistence type="inferred from homology"/>
<dbReference type="SMART" id="SM01027">
    <property type="entry name" value="Beta-Casp"/>
    <property type="match status" value="1"/>
</dbReference>
<dbReference type="GO" id="GO:0005847">
    <property type="term" value="C:mRNA cleavage and polyadenylation specificity factor complex"/>
    <property type="evidence" value="ECO:0007669"/>
    <property type="project" value="InterPro"/>
</dbReference>
<keyword evidence="2 4" id="KW-0507">mRNA processing</keyword>
<dbReference type="PANTHER" id="PTHR45922:SF1">
    <property type="entry name" value="CLEAVAGE AND POLYADENYLATION SPECIFICITY FACTOR SUBUNIT 2"/>
    <property type="match status" value="1"/>
</dbReference>
<dbReference type="Pfam" id="PF13299">
    <property type="entry name" value="CPSF100_C"/>
    <property type="match status" value="1"/>
</dbReference>
<evidence type="ECO:0000259" key="6">
    <source>
        <dbReference type="SMART" id="SM01027"/>
    </source>
</evidence>
<organism evidence="7 8">
    <name type="scientific">Cylindrobasidium torrendii FP15055 ss-10</name>
    <dbReference type="NCBI Taxonomy" id="1314674"/>
    <lineage>
        <taxon>Eukaryota</taxon>
        <taxon>Fungi</taxon>
        <taxon>Dikarya</taxon>
        <taxon>Basidiomycota</taxon>
        <taxon>Agaricomycotina</taxon>
        <taxon>Agaricomycetes</taxon>
        <taxon>Agaricomycetidae</taxon>
        <taxon>Agaricales</taxon>
        <taxon>Marasmiineae</taxon>
        <taxon>Physalacriaceae</taxon>
        <taxon>Cylindrobasidium</taxon>
    </lineage>
</organism>
<comment type="similarity">
    <text evidence="4">Belongs to the metallo-beta-lactamase superfamily. RNA-metabolizing metallo-beta-lactamase-like family. CPSF2/YSH1 subfamily.</text>
</comment>
<dbReference type="InterPro" id="IPR025069">
    <property type="entry name" value="Cpsf2_C"/>
</dbReference>
<dbReference type="GO" id="GO:0003723">
    <property type="term" value="F:RNA binding"/>
    <property type="evidence" value="ECO:0007669"/>
    <property type="project" value="UniProtKB-KW"/>
</dbReference>
<dbReference type="AlphaFoldDB" id="A0A0D7BUM8"/>
<keyword evidence="8" id="KW-1185">Reference proteome</keyword>
<evidence type="ECO:0000256" key="2">
    <source>
        <dbReference type="ARBA" id="ARBA00022664"/>
    </source>
</evidence>
<dbReference type="InterPro" id="IPR022712">
    <property type="entry name" value="Beta_Casp"/>
</dbReference>
<evidence type="ECO:0000256" key="3">
    <source>
        <dbReference type="ARBA" id="ARBA00023242"/>
    </source>
</evidence>
<reference evidence="7 8" key="1">
    <citation type="journal article" date="2015" name="Fungal Genet. Biol.">
        <title>Evolution of novel wood decay mechanisms in Agaricales revealed by the genome sequences of Fistulina hepatica and Cylindrobasidium torrendii.</title>
        <authorList>
            <person name="Floudas D."/>
            <person name="Held B.W."/>
            <person name="Riley R."/>
            <person name="Nagy L.G."/>
            <person name="Koehler G."/>
            <person name="Ransdell A.S."/>
            <person name="Younus H."/>
            <person name="Chow J."/>
            <person name="Chiniquy J."/>
            <person name="Lipzen A."/>
            <person name="Tritt A."/>
            <person name="Sun H."/>
            <person name="Haridas S."/>
            <person name="LaButti K."/>
            <person name="Ohm R.A."/>
            <person name="Kues U."/>
            <person name="Blanchette R.A."/>
            <person name="Grigoriev I.V."/>
            <person name="Minto R.E."/>
            <person name="Hibbett D.S."/>
        </authorList>
    </citation>
    <scope>NUCLEOTIDE SEQUENCE [LARGE SCALE GENOMIC DNA]</scope>
    <source>
        <strain evidence="7 8">FP15055 ss-10</strain>
    </source>
</reference>
<feature type="compositionally biased region" description="Basic and acidic residues" evidence="5">
    <location>
        <begin position="502"/>
        <end position="512"/>
    </location>
</feature>
<dbReference type="InterPro" id="IPR011108">
    <property type="entry name" value="RMMBL"/>
</dbReference>
<feature type="region of interest" description="Disordered" evidence="5">
    <location>
        <begin position="351"/>
        <end position="370"/>
    </location>
</feature>
<dbReference type="Pfam" id="PF16661">
    <property type="entry name" value="Lactamase_B_6"/>
    <property type="match status" value="1"/>
</dbReference>
<feature type="compositionally biased region" description="Basic and acidic residues" evidence="5">
    <location>
        <begin position="540"/>
        <end position="554"/>
    </location>
</feature>
<dbReference type="Proteomes" id="UP000054007">
    <property type="component" value="Unassembled WGS sequence"/>
</dbReference>
<keyword evidence="4" id="KW-0694">RNA-binding</keyword>
<feature type="compositionally biased region" description="Basic and acidic residues" evidence="5">
    <location>
        <begin position="114"/>
        <end position="140"/>
    </location>
</feature>
<dbReference type="STRING" id="1314674.A0A0D7BUM8"/>
<evidence type="ECO:0000256" key="1">
    <source>
        <dbReference type="ARBA" id="ARBA00004123"/>
    </source>
</evidence>
<name>A0A0D7BUM8_9AGAR</name>
<keyword evidence="3 4" id="KW-0539">Nucleus</keyword>
<protein>
    <recommendedName>
        <fullName evidence="4">Cleavage and polyadenylation specificity factor subunit 2</fullName>
    </recommendedName>
    <alternativeName>
        <fullName evidence="4">Cleavage and polyadenylation specificity factor 100 kDa subunit</fullName>
    </alternativeName>
</protein>
<sequence length="894" mass="99353">MITFTPLSGAARSTPTIPLAYILQVDDVKILLDCGSPDWSQETPADEDAEQPWEAYCSALREHSPTIDLVLLSHGDLSHSGLYSYAYSRWQLKAPAYATLPVQAMARIAATEDVDGRRDEEDIGDRGLVDTTDSEREPIKMDASTDTPPPPSNTANTTPRRRYIANPREVHDAFDSVNTLRYSQPTHLQGKCQGLTITPFNAGHTLGGTIWKIRSPSSGTIIYAVNMNHMRERHLDGTVLLRGAGNGVFEPLARPDLFITDADRASVTMSRRKERDAALLDAVTATLSSRYSLLLPCDSSTRVLELLVLLDQHWNFSRLRYPICFVSRNASEMLTFVRSMMEWLGGTVSKEDVGEDGNSRNDHKKKRVDDDADDDALGAFALRFKHLEFFTTPQALRQKYAAKDPKLILAVPASLSHGPSRHLFTEFASTQNNVVLLTGRGEEGTLARVLFDKWNDAQRPEDKWDRGKIGRNVMMDGAMKIKLNAKVPLSGTELENYLQEQEDTKREAEKKKAAQAREQPMLEADEGQEDTDSEDEDEVSRDMLDEGPGRRDEWNDLDDGLTKQVLSYDIYLKGNVSKANSFFKTLNGLAPRFRTFPYVEKKRRVDEYGEIIDVSLWMQKGKILEEQAESDELKHFRQQQAEEDEKKAVLEPPSKFVSNEVIVQLACRLLFVDMEGLNDGRAVKAIVPKVEPRKLILVHGSSEDTDALMQSCSTIKNMTKEIFAPASLETIQLGQKINSFAISISDTLLGSVQMSRFEDNEVGFITGRVVTHQNTSVPTLESLGTGAVMANSPIAAINARQTTRRILGSRPAFPLPSSTMIGELKLTALKARLTDIGLQAEYAGEGVLLCGRNAFAESVSVRKTGAGVTIEGSMNEVYYLVRKEIYGLHALVAA</sequence>
<accession>A0A0D7BUM8</accession>
<dbReference type="OrthoDB" id="64353at2759"/>
<evidence type="ECO:0000313" key="7">
    <source>
        <dbReference type="EMBL" id="KIY74198.1"/>
    </source>
</evidence>
<dbReference type="GO" id="GO:0006398">
    <property type="term" value="P:mRNA 3'-end processing by stem-loop binding and cleavage"/>
    <property type="evidence" value="ECO:0007669"/>
    <property type="project" value="InterPro"/>
</dbReference>
<evidence type="ECO:0000313" key="8">
    <source>
        <dbReference type="Proteomes" id="UP000054007"/>
    </source>
</evidence>
<dbReference type="SUPFAM" id="SSF56281">
    <property type="entry name" value="Metallo-hydrolase/oxidoreductase"/>
    <property type="match status" value="1"/>
</dbReference>
<dbReference type="Pfam" id="PF07521">
    <property type="entry name" value="RMMBL"/>
    <property type="match status" value="1"/>
</dbReference>